<keyword evidence="2" id="KW-1185">Reference proteome</keyword>
<organism evidence="1 2">
    <name type="scientific">Noviherbaspirillum album</name>
    <dbReference type="NCBI Taxonomy" id="3080276"/>
    <lineage>
        <taxon>Bacteria</taxon>
        <taxon>Pseudomonadati</taxon>
        <taxon>Pseudomonadota</taxon>
        <taxon>Betaproteobacteria</taxon>
        <taxon>Burkholderiales</taxon>
        <taxon>Oxalobacteraceae</taxon>
        <taxon>Noviherbaspirillum</taxon>
    </lineage>
</organism>
<proteinExistence type="predicted"/>
<gene>
    <name evidence="1" type="ORF">RY831_04880</name>
</gene>
<reference evidence="1 2" key="1">
    <citation type="submission" date="2023-10" db="EMBL/GenBank/DDBJ databases">
        <title>Noviherbaspirillum sp. CPCC 100848 genome assembly.</title>
        <authorList>
            <person name="Li X.Y."/>
            <person name="Fang X.M."/>
        </authorList>
    </citation>
    <scope>NUCLEOTIDE SEQUENCE [LARGE SCALE GENOMIC DNA]</scope>
    <source>
        <strain evidence="1 2">CPCC 100848</strain>
    </source>
</reference>
<dbReference type="InterPro" id="IPR011051">
    <property type="entry name" value="RmlC_Cupin_sf"/>
</dbReference>
<dbReference type="Gene3D" id="2.60.120.10">
    <property type="entry name" value="Jelly Rolls"/>
    <property type="match status" value="1"/>
</dbReference>
<dbReference type="PANTHER" id="PTHR37943:SF1">
    <property type="entry name" value="PROTEIN VES"/>
    <property type="match status" value="1"/>
</dbReference>
<accession>A0ABU6J5H9</accession>
<dbReference type="PANTHER" id="PTHR37943">
    <property type="entry name" value="PROTEIN VES"/>
    <property type="match status" value="1"/>
</dbReference>
<dbReference type="SUPFAM" id="SSF51182">
    <property type="entry name" value="RmlC-like cupins"/>
    <property type="match status" value="1"/>
</dbReference>
<dbReference type="Proteomes" id="UP001352263">
    <property type="component" value="Unassembled WGS sequence"/>
</dbReference>
<comment type="caution">
    <text evidence="1">The sequence shown here is derived from an EMBL/GenBank/DDBJ whole genome shotgun (WGS) entry which is preliminary data.</text>
</comment>
<dbReference type="InterPro" id="IPR014710">
    <property type="entry name" value="RmlC-like_jellyroll"/>
</dbReference>
<protein>
    <submittedName>
        <fullName evidence="1">HutD family protein</fullName>
    </submittedName>
</protein>
<dbReference type="EMBL" id="JAWIIV010000003">
    <property type="protein sequence ID" value="MEC4718469.1"/>
    <property type="molecule type" value="Genomic_DNA"/>
</dbReference>
<dbReference type="RefSeq" id="WP_326505206.1">
    <property type="nucleotide sequence ID" value="NZ_JAWIIV010000003.1"/>
</dbReference>
<evidence type="ECO:0000313" key="1">
    <source>
        <dbReference type="EMBL" id="MEC4718469.1"/>
    </source>
</evidence>
<evidence type="ECO:0000313" key="2">
    <source>
        <dbReference type="Proteomes" id="UP001352263"/>
    </source>
</evidence>
<dbReference type="Pfam" id="PF05962">
    <property type="entry name" value="HutD"/>
    <property type="match status" value="1"/>
</dbReference>
<dbReference type="CDD" id="cd20293">
    <property type="entry name" value="cupin_HutD_N"/>
    <property type="match status" value="1"/>
</dbReference>
<dbReference type="InterPro" id="IPR010282">
    <property type="entry name" value="Uncharacterised_HutD/Ves"/>
</dbReference>
<sequence>MRKFTRDDYVSMPWKNGGGNTLQLAIAPEDADLSNFDWRVSTAEIGGAGPFSLFAGFDRSLAVLEGSGLMLELDSLHATILTPDNKPLAFRGEQQLHAALLDGPIRDLNVITRRACWTHTLEKLQFSGSLQCDMQADLIFIFHARGGDVHCRTLAGREAAIGGGESVLIDASDGEHIDLAATAAATLYIVRLMQKRNADNN</sequence>
<name>A0ABU6J5H9_9BURK</name>